<evidence type="ECO:0000256" key="2">
    <source>
        <dbReference type="ARBA" id="ARBA00008664"/>
    </source>
</evidence>
<dbReference type="PANTHER" id="PTHR43856:SF1">
    <property type="entry name" value="MITOCHONDRIAL CARDIOLIPIN HYDROLASE"/>
    <property type="match status" value="1"/>
</dbReference>
<keyword evidence="6" id="KW-0443">Lipid metabolism</keyword>
<comment type="similarity">
    <text evidence="2">Belongs to the phospholipase D family.</text>
</comment>
<name>A0A6I3S5B1_9BURK</name>
<dbReference type="Proteomes" id="UP000462362">
    <property type="component" value="Unassembled WGS sequence"/>
</dbReference>
<dbReference type="EMBL" id="WNCL01000010">
    <property type="protein sequence ID" value="MTU42941.1"/>
    <property type="molecule type" value="Genomic_DNA"/>
</dbReference>
<organism evidence="8 9">
    <name type="scientific">Parasutterella excrementihominis</name>
    <dbReference type="NCBI Taxonomy" id="487175"/>
    <lineage>
        <taxon>Bacteria</taxon>
        <taxon>Pseudomonadati</taxon>
        <taxon>Pseudomonadota</taxon>
        <taxon>Betaproteobacteria</taxon>
        <taxon>Burkholderiales</taxon>
        <taxon>Sutterellaceae</taxon>
        <taxon>Parasutterella</taxon>
    </lineage>
</organism>
<accession>A0A6I3S5B1</accession>
<proteinExistence type="inferred from homology"/>
<protein>
    <recommendedName>
        <fullName evidence="3">phospholipase D</fullName>
        <ecNumber evidence="3">3.1.4.4</ecNumber>
    </recommendedName>
</protein>
<sequence>MKYFLLCLAQTAAISLAAPASASPFYPTEAAVFFSPNGGAENAIVQSIDSAKVRIRMQAFLFSNKEITQALIRAHQRGVKVDVIIDKKMPKKKPNTTEDLLKAGVPTFFDTAHRTAHDKIIIVDDNIVLTGSFNFVKVAETKNGENLLILKSKPLAEEYVKNWEKHFSHSVPAAPEKEKGTEVPLTKNQN</sequence>
<feature type="domain" description="PLD phosphodiesterase" evidence="7">
    <location>
        <begin position="112"/>
        <end position="139"/>
    </location>
</feature>
<dbReference type="CDD" id="cd09170">
    <property type="entry name" value="PLDc_Nuc"/>
    <property type="match status" value="1"/>
</dbReference>
<comment type="caution">
    <text evidence="8">The sequence shown here is derived from an EMBL/GenBank/DDBJ whole genome shotgun (WGS) entry which is preliminary data.</text>
</comment>
<keyword evidence="4" id="KW-0378">Hydrolase</keyword>
<dbReference type="PANTHER" id="PTHR43856">
    <property type="entry name" value="CARDIOLIPIN HYDROLASE"/>
    <property type="match status" value="1"/>
</dbReference>
<dbReference type="GO" id="GO:0006793">
    <property type="term" value="P:phosphorus metabolic process"/>
    <property type="evidence" value="ECO:0007669"/>
    <property type="project" value="UniProtKB-ARBA"/>
</dbReference>
<evidence type="ECO:0000256" key="5">
    <source>
        <dbReference type="ARBA" id="ARBA00022963"/>
    </source>
</evidence>
<keyword evidence="5" id="KW-0442">Lipid degradation</keyword>
<dbReference type="AlphaFoldDB" id="A0A6I3S5B1"/>
<dbReference type="InterPro" id="IPR051406">
    <property type="entry name" value="PLD_domain"/>
</dbReference>
<evidence type="ECO:0000256" key="4">
    <source>
        <dbReference type="ARBA" id="ARBA00022801"/>
    </source>
</evidence>
<comment type="catalytic activity">
    <reaction evidence="1">
        <text>a 1,2-diacyl-sn-glycero-3-phosphocholine + H2O = a 1,2-diacyl-sn-glycero-3-phosphate + choline + H(+)</text>
        <dbReference type="Rhea" id="RHEA:14445"/>
        <dbReference type="ChEBI" id="CHEBI:15354"/>
        <dbReference type="ChEBI" id="CHEBI:15377"/>
        <dbReference type="ChEBI" id="CHEBI:15378"/>
        <dbReference type="ChEBI" id="CHEBI:57643"/>
        <dbReference type="ChEBI" id="CHEBI:58608"/>
        <dbReference type="EC" id="3.1.4.4"/>
    </reaction>
</comment>
<evidence type="ECO:0000256" key="6">
    <source>
        <dbReference type="ARBA" id="ARBA00023098"/>
    </source>
</evidence>
<evidence type="ECO:0000313" key="8">
    <source>
        <dbReference type="EMBL" id="MTU42941.1"/>
    </source>
</evidence>
<dbReference type="Pfam" id="PF13091">
    <property type="entry name" value="PLDc_2"/>
    <property type="match status" value="1"/>
</dbReference>
<reference evidence="8 9" key="1">
    <citation type="journal article" date="2019" name="Nat. Med.">
        <title>A library of human gut bacterial isolates paired with longitudinal multiomics data enables mechanistic microbiome research.</title>
        <authorList>
            <person name="Poyet M."/>
            <person name="Groussin M."/>
            <person name="Gibbons S.M."/>
            <person name="Avila-Pacheco J."/>
            <person name="Jiang X."/>
            <person name="Kearney S.M."/>
            <person name="Perrotta A.R."/>
            <person name="Berdy B."/>
            <person name="Zhao S."/>
            <person name="Lieberman T.D."/>
            <person name="Swanson P.K."/>
            <person name="Smith M."/>
            <person name="Roesemann S."/>
            <person name="Alexander J.E."/>
            <person name="Rich S.A."/>
            <person name="Livny J."/>
            <person name="Vlamakis H."/>
            <person name="Clish C."/>
            <person name="Bullock K."/>
            <person name="Deik A."/>
            <person name="Scott J."/>
            <person name="Pierce K.A."/>
            <person name="Xavier R.J."/>
            <person name="Alm E.J."/>
        </authorList>
    </citation>
    <scope>NUCLEOTIDE SEQUENCE [LARGE SCALE GENOMIC DNA]</scope>
    <source>
        <strain evidence="8 9">BIOML-A2</strain>
    </source>
</reference>
<dbReference type="RefSeq" id="WP_155165606.1">
    <property type="nucleotide sequence ID" value="NZ_DBFMZO010000166.1"/>
</dbReference>
<dbReference type="EC" id="3.1.4.4" evidence="3"/>
<evidence type="ECO:0000256" key="3">
    <source>
        <dbReference type="ARBA" id="ARBA00012027"/>
    </source>
</evidence>
<gene>
    <name evidence="8" type="ORF">GMD42_04770</name>
</gene>
<evidence type="ECO:0000256" key="1">
    <source>
        <dbReference type="ARBA" id="ARBA00000798"/>
    </source>
</evidence>
<dbReference type="SUPFAM" id="SSF56024">
    <property type="entry name" value="Phospholipase D/nuclease"/>
    <property type="match status" value="1"/>
</dbReference>
<dbReference type="InterPro" id="IPR001736">
    <property type="entry name" value="PLipase_D/transphosphatidylase"/>
</dbReference>
<evidence type="ECO:0000313" key="9">
    <source>
        <dbReference type="Proteomes" id="UP000462362"/>
    </source>
</evidence>
<dbReference type="GO" id="GO:0016891">
    <property type="term" value="F:RNA endonuclease activity producing 5'-phosphomonoesters, hydrolytic mechanism"/>
    <property type="evidence" value="ECO:0007669"/>
    <property type="project" value="TreeGrafter"/>
</dbReference>
<dbReference type="PROSITE" id="PS50035">
    <property type="entry name" value="PLD"/>
    <property type="match status" value="1"/>
</dbReference>
<dbReference type="Gene3D" id="3.30.870.10">
    <property type="entry name" value="Endonuclease Chain A"/>
    <property type="match status" value="1"/>
</dbReference>
<dbReference type="InterPro" id="IPR025202">
    <property type="entry name" value="PLD-like_dom"/>
</dbReference>
<dbReference type="GO" id="GO:0004630">
    <property type="term" value="F:phospholipase D activity"/>
    <property type="evidence" value="ECO:0007669"/>
    <property type="project" value="UniProtKB-EC"/>
</dbReference>
<dbReference type="GO" id="GO:0016042">
    <property type="term" value="P:lipid catabolic process"/>
    <property type="evidence" value="ECO:0007669"/>
    <property type="project" value="UniProtKB-KW"/>
</dbReference>
<evidence type="ECO:0000259" key="7">
    <source>
        <dbReference type="PROSITE" id="PS50035"/>
    </source>
</evidence>